<dbReference type="InterPro" id="IPR005026">
    <property type="entry name" value="SAPAP"/>
</dbReference>
<dbReference type="EMBL" id="HAEC01014798">
    <property type="protein sequence ID" value="SBQ83015.1"/>
    <property type="molecule type" value="Transcribed_RNA"/>
</dbReference>
<dbReference type="GO" id="GO:0099572">
    <property type="term" value="C:postsynaptic specialization"/>
    <property type="evidence" value="ECO:0007669"/>
    <property type="project" value="TreeGrafter"/>
</dbReference>
<dbReference type="GO" id="GO:0098978">
    <property type="term" value="C:glutamatergic synapse"/>
    <property type="evidence" value="ECO:0007669"/>
    <property type="project" value="TreeGrafter"/>
</dbReference>
<comment type="similarity">
    <text evidence="1">Belongs to the SAPAP family.</text>
</comment>
<dbReference type="GO" id="GO:0023052">
    <property type="term" value="P:signaling"/>
    <property type="evidence" value="ECO:0007669"/>
    <property type="project" value="InterPro"/>
</dbReference>
<organism evidence="3">
    <name type="scientific">Nothobranchius korthausae</name>
    <dbReference type="NCBI Taxonomy" id="1143690"/>
    <lineage>
        <taxon>Eukaryota</taxon>
        <taxon>Metazoa</taxon>
        <taxon>Chordata</taxon>
        <taxon>Craniata</taxon>
        <taxon>Vertebrata</taxon>
        <taxon>Euteleostomi</taxon>
        <taxon>Actinopterygii</taxon>
        <taxon>Neopterygii</taxon>
        <taxon>Teleostei</taxon>
        <taxon>Neoteleostei</taxon>
        <taxon>Acanthomorphata</taxon>
        <taxon>Ovalentaria</taxon>
        <taxon>Atherinomorphae</taxon>
        <taxon>Cyprinodontiformes</taxon>
        <taxon>Nothobranchiidae</taxon>
        <taxon>Nothobranchius</taxon>
    </lineage>
</organism>
<name>A0A1A8HK31_9TELE</name>
<reference evidence="3" key="2">
    <citation type="submission" date="2016-06" db="EMBL/GenBank/DDBJ databases">
        <title>The genome of a short-lived fish provides insights into sex chromosome evolution and the genetic control of aging.</title>
        <authorList>
            <person name="Reichwald K."/>
            <person name="Felder M."/>
            <person name="Petzold A."/>
            <person name="Koch P."/>
            <person name="Groth M."/>
            <person name="Platzer M."/>
        </authorList>
    </citation>
    <scope>NUCLEOTIDE SEQUENCE</scope>
    <source>
        <tissue evidence="3">Brain</tissue>
    </source>
</reference>
<feature type="region of interest" description="Disordered" evidence="2">
    <location>
        <begin position="61"/>
        <end position="93"/>
    </location>
</feature>
<accession>A0A1A8HK31</accession>
<feature type="compositionally biased region" description="Basic and acidic residues" evidence="2">
    <location>
        <begin position="66"/>
        <end position="93"/>
    </location>
</feature>
<protein>
    <submittedName>
        <fullName evidence="3">Discs, largehomolog-associated protein 3</fullName>
    </submittedName>
</protein>
<gene>
    <name evidence="3" type="primary">DLGAP3</name>
</gene>
<evidence type="ECO:0000256" key="1">
    <source>
        <dbReference type="ARBA" id="ARBA00008839"/>
    </source>
</evidence>
<evidence type="ECO:0000256" key="2">
    <source>
        <dbReference type="SAM" id="MobiDB-lite"/>
    </source>
</evidence>
<reference evidence="3" key="1">
    <citation type="submission" date="2016-05" db="EMBL/GenBank/DDBJ databases">
        <authorList>
            <person name="Lavstsen T."/>
            <person name="Jespersen J.S."/>
        </authorList>
    </citation>
    <scope>NUCLEOTIDE SEQUENCE</scope>
    <source>
        <tissue evidence="3">Brain</tissue>
    </source>
</reference>
<dbReference type="AlphaFoldDB" id="A0A1A8HK31"/>
<evidence type="ECO:0000313" key="3">
    <source>
        <dbReference type="EMBL" id="SBQ83015.1"/>
    </source>
</evidence>
<dbReference type="GO" id="GO:0060090">
    <property type="term" value="F:molecular adaptor activity"/>
    <property type="evidence" value="ECO:0007669"/>
    <property type="project" value="TreeGrafter"/>
</dbReference>
<dbReference type="PANTHER" id="PTHR12353">
    <property type="entry name" value="DISKS LARGE-ASSOCIATED PROTEIN DAP SAP90/PSD-95-ASSOCIATED PROTEIN"/>
    <property type="match status" value="1"/>
</dbReference>
<sequence length="218" mass="23989">MHRIPPNLMDQFEKQVPFHPDGFHTLQYQRTASRGTEPRSESPSRIRHLVNSVQRLFAKSHSLEAPSKREYNGTRGGGDFRSERGGGASHESEAKVETHVMSQADATAAGQWVGGALMTTWTVTAVSCHSYVRAIQAGCSQDDDCLSVFSMSGPQGTIKSGAVFPYRKARAAEQPFPRYPCVSSTAKLDNIYAVFIAALIKRSTKKLLYYCIATVKDS</sequence>
<proteinExistence type="inferred from homology"/>
<dbReference type="PANTHER" id="PTHR12353:SF4">
    <property type="entry name" value="DISKS LARGE-ASSOCIATED PROTEIN 3"/>
    <property type="match status" value="1"/>
</dbReference>